<keyword evidence="1" id="KW-0418">Kinase</keyword>
<sequence>MFANAPGAPVLPETLGWDGDSMEAQAFAYLAVRRLLELPITYPGTTGVPRPCTGGVVALKA</sequence>
<dbReference type="GO" id="GO:0016301">
    <property type="term" value="F:kinase activity"/>
    <property type="evidence" value="ECO:0007669"/>
    <property type="project" value="UniProtKB-KW"/>
</dbReference>
<dbReference type="InterPro" id="IPR005338">
    <property type="entry name" value="Anhydro_N_Ac-Mur_kinase"/>
</dbReference>
<dbReference type="GO" id="GO:0009254">
    <property type="term" value="P:peptidoglycan turnover"/>
    <property type="evidence" value="ECO:0007669"/>
    <property type="project" value="InterPro"/>
</dbReference>
<proteinExistence type="predicted"/>
<name>A0A7V5U182_9PROT</name>
<dbReference type="EMBL" id="DROP01000206">
    <property type="protein sequence ID" value="HHI88906.1"/>
    <property type="molecule type" value="Genomic_DNA"/>
</dbReference>
<dbReference type="AlphaFoldDB" id="A0A7V5U182"/>
<dbReference type="Proteomes" id="UP000885806">
    <property type="component" value="Unassembled WGS sequence"/>
</dbReference>
<dbReference type="GO" id="GO:0005524">
    <property type="term" value="F:ATP binding"/>
    <property type="evidence" value="ECO:0007669"/>
    <property type="project" value="InterPro"/>
</dbReference>
<gene>
    <name evidence="1" type="ORF">ENK01_03040</name>
</gene>
<dbReference type="Pfam" id="PF03702">
    <property type="entry name" value="AnmK"/>
    <property type="match status" value="1"/>
</dbReference>
<comment type="caution">
    <text evidence="1">The sequence shown here is derived from an EMBL/GenBank/DDBJ whole genome shotgun (WGS) entry which is preliminary data.</text>
</comment>
<dbReference type="GO" id="GO:0016773">
    <property type="term" value="F:phosphotransferase activity, alcohol group as acceptor"/>
    <property type="evidence" value="ECO:0007669"/>
    <property type="project" value="InterPro"/>
</dbReference>
<reference evidence="1" key="1">
    <citation type="journal article" date="2020" name="mSystems">
        <title>Genome- and Community-Level Interaction Insights into Carbon Utilization and Element Cycling Functions of Hydrothermarchaeota in Hydrothermal Sediment.</title>
        <authorList>
            <person name="Zhou Z."/>
            <person name="Liu Y."/>
            <person name="Xu W."/>
            <person name="Pan J."/>
            <person name="Luo Z.H."/>
            <person name="Li M."/>
        </authorList>
    </citation>
    <scope>NUCLEOTIDE SEQUENCE [LARGE SCALE GENOMIC DNA]</scope>
    <source>
        <strain evidence="1">HyVt-538</strain>
    </source>
</reference>
<protein>
    <submittedName>
        <fullName evidence="1">Anhydro-N-acetylmuramic acid kinase</fullName>
    </submittedName>
</protein>
<keyword evidence="1" id="KW-0808">Transferase</keyword>
<organism evidence="1">
    <name type="scientific">Hellea balneolensis</name>
    <dbReference type="NCBI Taxonomy" id="287478"/>
    <lineage>
        <taxon>Bacteria</taxon>
        <taxon>Pseudomonadati</taxon>
        <taxon>Pseudomonadota</taxon>
        <taxon>Alphaproteobacteria</taxon>
        <taxon>Maricaulales</taxon>
        <taxon>Robiginitomaculaceae</taxon>
        <taxon>Hellea</taxon>
    </lineage>
</organism>
<accession>A0A7V5U182</accession>
<dbReference type="GO" id="GO:0006040">
    <property type="term" value="P:amino sugar metabolic process"/>
    <property type="evidence" value="ECO:0007669"/>
    <property type="project" value="InterPro"/>
</dbReference>
<evidence type="ECO:0000313" key="1">
    <source>
        <dbReference type="EMBL" id="HHI88906.1"/>
    </source>
</evidence>
<feature type="non-terminal residue" evidence="1">
    <location>
        <position position="1"/>
    </location>
</feature>